<name>A0A4C1U657_EUMVA</name>
<comment type="caution">
    <text evidence="1">The sequence shown here is derived from an EMBL/GenBank/DDBJ whole genome shotgun (WGS) entry which is preliminary data.</text>
</comment>
<sequence>MFNVRSSNLGSYKRSRALRVCQNRMESSMLNNKLQDKIKLTNIRSETKVEDVTYTVKKLNWVGHTISKKKKWTKEVIVWCPRDGKRRKSKNQMGR</sequence>
<dbReference type="OrthoDB" id="410104at2759"/>
<accession>A0A4C1U657</accession>
<dbReference type="Proteomes" id="UP000299102">
    <property type="component" value="Unassembled WGS sequence"/>
</dbReference>
<reference evidence="1 2" key="1">
    <citation type="journal article" date="2019" name="Commun. Biol.">
        <title>The bagworm genome reveals a unique fibroin gene that provides high tensile strength.</title>
        <authorList>
            <person name="Kono N."/>
            <person name="Nakamura H."/>
            <person name="Ohtoshi R."/>
            <person name="Tomita M."/>
            <person name="Numata K."/>
            <person name="Arakawa K."/>
        </authorList>
    </citation>
    <scope>NUCLEOTIDE SEQUENCE [LARGE SCALE GENOMIC DNA]</scope>
</reference>
<proteinExistence type="predicted"/>
<evidence type="ECO:0000313" key="1">
    <source>
        <dbReference type="EMBL" id="GBP21853.1"/>
    </source>
</evidence>
<evidence type="ECO:0000313" key="2">
    <source>
        <dbReference type="Proteomes" id="UP000299102"/>
    </source>
</evidence>
<organism evidence="1 2">
    <name type="scientific">Eumeta variegata</name>
    <name type="common">Bagworm moth</name>
    <name type="synonym">Eumeta japonica</name>
    <dbReference type="NCBI Taxonomy" id="151549"/>
    <lineage>
        <taxon>Eukaryota</taxon>
        <taxon>Metazoa</taxon>
        <taxon>Ecdysozoa</taxon>
        <taxon>Arthropoda</taxon>
        <taxon>Hexapoda</taxon>
        <taxon>Insecta</taxon>
        <taxon>Pterygota</taxon>
        <taxon>Neoptera</taxon>
        <taxon>Endopterygota</taxon>
        <taxon>Lepidoptera</taxon>
        <taxon>Glossata</taxon>
        <taxon>Ditrysia</taxon>
        <taxon>Tineoidea</taxon>
        <taxon>Psychidae</taxon>
        <taxon>Oiketicinae</taxon>
        <taxon>Eumeta</taxon>
    </lineage>
</organism>
<keyword evidence="2" id="KW-1185">Reference proteome</keyword>
<dbReference type="AlphaFoldDB" id="A0A4C1U657"/>
<gene>
    <name evidence="1" type="ORF">EVAR_6825_1</name>
</gene>
<protein>
    <submittedName>
        <fullName evidence="1">Uncharacterized protein</fullName>
    </submittedName>
</protein>
<dbReference type="EMBL" id="BGZK01000133">
    <property type="protein sequence ID" value="GBP21853.1"/>
    <property type="molecule type" value="Genomic_DNA"/>
</dbReference>